<feature type="region of interest" description="Disordered" evidence="1">
    <location>
        <begin position="149"/>
        <end position="177"/>
    </location>
</feature>
<keyword evidence="2" id="KW-0812">Transmembrane</keyword>
<feature type="transmembrane region" description="Helical" evidence="2">
    <location>
        <begin position="113"/>
        <end position="134"/>
    </location>
</feature>
<keyword evidence="4" id="KW-1185">Reference proteome</keyword>
<name>A0A8K0JMA2_9TREE</name>
<feature type="transmembrane region" description="Helical" evidence="2">
    <location>
        <begin position="37"/>
        <end position="58"/>
    </location>
</feature>
<gene>
    <name evidence="3" type="ORF">FFLO_02658</name>
</gene>
<feature type="transmembrane region" description="Helical" evidence="2">
    <location>
        <begin position="79"/>
        <end position="107"/>
    </location>
</feature>
<keyword evidence="2" id="KW-0472">Membrane</keyword>
<evidence type="ECO:0000256" key="1">
    <source>
        <dbReference type="SAM" id="MobiDB-lite"/>
    </source>
</evidence>
<accession>A0A8K0JMA2</accession>
<dbReference type="Proteomes" id="UP000812966">
    <property type="component" value="Unassembled WGS sequence"/>
</dbReference>
<proteinExistence type="predicted"/>
<dbReference type="EMBL" id="JABELV010000043">
    <property type="protein sequence ID" value="KAG7561929.1"/>
    <property type="molecule type" value="Genomic_DNA"/>
</dbReference>
<evidence type="ECO:0000313" key="4">
    <source>
        <dbReference type="Proteomes" id="UP000812966"/>
    </source>
</evidence>
<evidence type="ECO:0000256" key="2">
    <source>
        <dbReference type="SAM" id="Phobius"/>
    </source>
</evidence>
<sequence>MRALDDLLFGFIITAGYAALIQYLGLAMPPQPSRNSLGLFCLQFVIAYFSDDIARVYLHIGTTQAIDRGLERRLWDFQLVLCMVTNVASAFTQLCAICGTDGVWTGYTDDNAILLWCTMTLELVWNIGLIAYVVDTRPVHVAPRVSVSSSSPIETPISTPTSSPIVAPLEPQEGGTAANEQVDGFVAV</sequence>
<comment type="caution">
    <text evidence="3">The sequence shown here is derived from an EMBL/GenBank/DDBJ whole genome shotgun (WGS) entry which is preliminary data.</text>
</comment>
<feature type="compositionally biased region" description="Low complexity" evidence="1">
    <location>
        <begin position="149"/>
        <end position="166"/>
    </location>
</feature>
<keyword evidence="2" id="KW-1133">Transmembrane helix</keyword>
<feature type="transmembrane region" description="Helical" evidence="2">
    <location>
        <begin position="7"/>
        <end position="25"/>
    </location>
</feature>
<dbReference type="AlphaFoldDB" id="A0A8K0JMA2"/>
<evidence type="ECO:0000313" key="3">
    <source>
        <dbReference type="EMBL" id="KAG7561929.1"/>
    </source>
</evidence>
<protein>
    <submittedName>
        <fullName evidence="3">Uncharacterized protein</fullName>
    </submittedName>
</protein>
<organism evidence="3 4">
    <name type="scientific">Filobasidium floriforme</name>
    <dbReference type="NCBI Taxonomy" id="5210"/>
    <lineage>
        <taxon>Eukaryota</taxon>
        <taxon>Fungi</taxon>
        <taxon>Dikarya</taxon>
        <taxon>Basidiomycota</taxon>
        <taxon>Agaricomycotina</taxon>
        <taxon>Tremellomycetes</taxon>
        <taxon>Filobasidiales</taxon>
        <taxon>Filobasidiaceae</taxon>
        <taxon>Filobasidium</taxon>
    </lineage>
</organism>
<reference evidence="3" key="1">
    <citation type="submission" date="2020-04" db="EMBL/GenBank/DDBJ databases">
        <title>Analysis of mating type loci in Filobasidium floriforme.</title>
        <authorList>
            <person name="Nowrousian M."/>
        </authorList>
    </citation>
    <scope>NUCLEOTIDE SEQUENCE</scope>
    <source>
        <strain evidence="3">CBS 6242</strain>
    </source>
</reference>